<evidence type="ECO:0008006" key="4">
    <source>
        <dbReference type="Google" id="ProtNLM"/>
    </source>
</evidence>
<reference evidence="2" key="1">
    <citation type="journal article" date="2018" name="Genome Biol. Evol.">
        <title>Genomics and development of Lentinus tigrinus, a white-rot wood-decaying mushroom with dimorphic fruiting bodies.</title>
        <authorList>
            <person name="Wu B."/>
            <person name="Xu Z."/>
            <person name="Knudson A."/>
            <person name="Carlson A."/>
            <person name="Chen N."/>
            <person name="Kovaka S."/>
            <person name="LaButti K."/>
            <person name="Lipzen A."/>
            <person name="Pennachio C."/>
            <person name="Riley R."/>
            <person name="Schakwitz W."/>
            <person name="Umezawa K."/>
            <person name="Ohm R.A."/>
            <person name="Grigoriev I.V."/>
            <person name="Nagy L.G."/>
            <person name="Gibbons J."/>
            <person name="Hibbett D."/>
        </authorList>
    </citation>
    <scope>NUCLEOTIDE SEQUENCE [LARGE SCALE GENOMIC DNA]</scope>
    <source>
        <strain evidence="2">ALCF2SS1-6</strain>
    </source>
</reference>
<evidence type="ECO:0000256" key="1">
    <source>
        <dbReference type="SAM" id="MobiDB-lite"/>
    </source>
</evidence>
<gene>
    <name evidence="2" type="ORF">L227DRAFT_597112</name>
</gene>
<keyword evidence="3" id="KW-1185">Reference proteome</keyword>
<dbReference type="Proteomes" id="UP000313359">
    <property type="component" value="Unassembled WGS sequence"/>
</dbReference>
<evidence type="ECO:0000313" key="2">
    <source>
        <dbReference type="EMBL" id="RPD67410.1"/>
    </source>
</evidence>
<accession>A0A5C2SUV2</accession>
<proteinExistence type="predicted"/>
<evidence type="ECO:0000313" key="3">
    <source>
        <dbReference type="Proteomes" id="UP000313359"/>
    </source>
</evidence>
<dbReference type="AlphaFoldDB" id="A0A5C2SUV2"/>
<feature type="region of interest" description="Disordered" evidence="1">
    <location>
        <begin position="152"/>
        <end position="183"/>
    </location>
</feature>
<protein>
    <recommendedName>
        <fullName evidence="4">F-box domain-containing protein</fullName>
    </recommendedName>
</protein>
<organism evidence="2 3">
    <name type="scientific">Lentinus tigrinus ALCF2SS1-6</name>
    <dbReference type="NCBI Taxonomy" id="1328759"/>
    <lineage>
        <taxon>Eukaryota</taxon>
        <taxon>Fungi</taxon>
        <taxon>Dikarya</taxon>
        <taxon>Basidiomycota</taxon>
        <taxon>Agaricomycotina</taxon>
        <taxon>Agaricomycetes</taxon>
        <taxon>Polyporales</taxon>
        <taxon>Polyporaceae</taxon>
        <taxon>Lentinus</taxon>
    </lineage>
</organism>
<sequence>MQEWYLINVDRKQMSNQYGPRDSFSRVFTMREDEQPCRSLFPPCLPPQVDVWCNSNTIIAQTSALFALPPELLGMIFTKLEELHRTVAFAITCRYLLSVGKMHILRAAREFYAPWAGCRIMCIGLWTKDDDLPAGMLASKEIEEVATWSRGHVKPEDAHQETDEPVVDVEEADSSSESEDEAESMGRGFLGYVYTHYRLALSQFWTLRRSEDALLLMQAIERDDARRKEQEHSYRNYESDYRLFDTVFGHRVAPGAPSPQASLWMPHYPTGTRVLCNLSKAEYVREDGMSLARGPRRGITCVHVLLSLVSWSSDSDTGLPMSAEHADSFHRGRWAGDRICMGVLEQLTDLGDAAGVTGEACWRDVSLVADEILLDIWDRYNPGFVDDNVPYKEWEIRAEDSGRSGISSAESRQ</sequence>
<feature type="compositionally biased region" description="Acidic residues" evidence="1">
    <location>
        <begin position="163"/>
        <end position="183"/>
    </location>
</feature>
<name>A0A5C2SUV2_9APHY</name>
<dbReference type="EMBL" id="ML122250">
    <property type="protein sequence ID" value="RPD67410.1"/>
    <property type="molecule type" value="Genomic_DNA"/>
</dbReference>
<feature type="compositionally biased region" description="Basic and acidic residues" evidence="1">
    <location>
        <begin position="153"/>
        <end position="162"/>
    </location>
</feature>
<dbReference type="OrthoDB" id="2749859at2759"/>